<evidence type="ECO:0000259" key="1">
    <source>
        <dbReference type="Pfam" id="PF01926"/>
    </source>
</evidence>
<dbReference type="OrthoDB" id="8964039at2759"/>
<protein>
    <recommendedName>
        <fullName evidence="1">G domain-containing protein</fullName>
    </recommendedName>
</protein>
<dbReference type="Pfam" id="PF01926">
    <property type="entry name" value="MMR_HSR1"/>
    <property type="match status" value="1"/>
</dbReference>
<sequence length="221" mass="24085">MASCDFKVGARILVVGYNGSGKSSLINKLANNDDLTKVGDSLLPTQHEAAAIGLDHHLQIQANENAEDGGPINQLIMLFDTQGFGGTTSDDRQIAESIVGIVKTADVVLICHKLYQRVDGKVAEELKELVRILGSKLMKKAIFVFTCGDEYIIRCRPKPVADLTNDDITRQMRAQAEGMKQNIVKILTSLGISQEIGDNIPYCITSADQDDLPTGNWINDL</sequence>
<organism evidence="2">
    <name type="scientific">Amphimedon queenslandica</name>
    <name type="common">Sponge</name>
    <dbReference type="NCBI Taxonomy" id="400682"/>
    <lineage>
        <taxon>Eukaryota</taxon>
        <taxon>Metazoa</taxon>
        <taxon>Porifera</taxon>
        <taxon>Demospongiae</taxon>
        <taxon>Heteroscleromorpha</taxon>
        <taxon>Haplosclerida</taxon>
        <taxon>Niphatidae</taxon>
        <taxon>Amphimedon</taxon>
    </lineage>
</organism>
<reference evidence="2" key="1">
    <citation type="submission" date="2017-05" db="UniProtKB">
        <authorList>
            <consortium name="EnsemblMetazoa"/>
        </authorList>
    </citation>
    <scope>IDENTIFICATION</scope>
</reference>
<dbReference type="GO" id="GO:0005525">
    <property type="term" value="F:GTP binding"/>
    <property type="evidence" value="ECO:0007669"/>
    <property type="project" value="InterPro"/>
</dbReference>
<dbReference type="InterPro" id="IPR006073">
    <property type="entry name" value="GTP-bd"/>
</dbReference>
<dbReference type="InParanoid" id="A0A1X7UGN1"/>
<dbReference type="Gene3D" id="3.40.50.300">
    <property type="entry name" value="P-loop containing nucleotide triphosphate hydrolases"/>
    <property type="match status" value="1"/>
</dbReference>
<proteinExistence type="predicted"/>
<feature type="domain" description="G" evidence="1">
    <location>
        <begin position="11"/>
        <end position="144"/>
    </location>
</feature>
<dbReference type="EnsemblMetazoa" id="Aqu2.1.26636_001">
    <property type="protein sequence ID" value="Aqu2.1.26636_001"/>
    <property type="gene ID" value="Aqu2.1.26636"/>
</dbReference>
<name>A0A1X7UGN1_AMPQE</name>
<evidence type="ECO:0000313" key="2">
    <source>
        <dbReference type="EnsemblMetazoa" id="Aqu2.1.26636_001"/>
    </source>
</evidence>
<dbReference type="SUPFAM" id="SSF52540">
    <property type="entry name" value="P-loop containing nucleoside triphosphate hydrolases"/>
    <property type="match status" value="1"/>
</dbReference>
<dbReference type="InterPro" id="IPR027417">
    <property type="entry name" value="P-loop_NTPase"/>
</dbReference>
<accession>A0A1X7UGN1</accession>
<dbReference type="AlphaFoldDB" id="A0A1X7UGN1"/>